<protein>
    <submittedName>
        <fullName evidence="1">Uncharacterized protein</fullName>
    </submittedName>
</protein>
<accession>A0A1Y5S1U3</accession>
<keyword evidence="2" id="KW-1185">Reference proteome</keyword>
<proteinExistence type="predicted"/>
<name>A0A1Y5S1U3_9RHOB</name>
<dbReference type="RefSeq" id="WP_085835663.1">
    <property type="nucleotide sequence ID" value="NZ_FWFS01000003.1"/>
</dbReference>
<gene>
    <name evidence="1" type="ORF">AQS8620_00901</name>
</gene>
<organism evidence="1 2">
    <name type="scientific">Aquimixticola soesokkakensis</name>
    <dbReference type="NCBI Taxonomy" id="1519096"/>
    <lineage>
        <taxon>Bacteria</taxon>
        <taxon>Pseudomonadati</taxon>
        <taxon>Pseudomonadota</taxon>
        <taxon>Alphaproteobacteria</taxon>
        <taxon>Rhodobacterales</taxon>
        <taxon>Paracoccaceae</taxon>
        <taxon>Aquimixticola</taxon>
    </lineage>
</organism>
<evidence type="ECO:0000313" key="2">
    <source>
        <dbReference type="Proteomes" id="UP000193862"/>
    </source>
</evidence>
<reference evidence="1 2" key="1">
    <citation type="submission" date="2017-03" db="EMBL/GenBank/DDBJ databases">
        <authorList>
            <person name="Afonso C.L."/>
            <person name="Miller P.J."/>
            <person name="Scott M.A."/>
            <person name="Spackman E."/>
            <person name="Goraichik I."/>
            <person name="Dimitrov K.M."/>
            <person name="Suarez D.L."/>
            <person name="Swayne D.E."/>
        </authorList>
    </citation>
    <scope>NUCLEOTIDE SEQUENCE [LARGE SCALE GENOMIC DNA]</scope>
    <source>
        <strain evidence="1 2">CECT 8620</strain>
    </source>
</reference>
<sequence length="231" mass="24584">MTAGYRRAVTSALALAFAFFVTLFFLSFPPVFAGLCPRCFGFVPAGDNIFIEPNAGVAPAQVRADVRAAVAAIEPVVGAAYVPARVLVCFTEGCNGLMGGTSTIGMTYGTRLIYLPPQGYRPEIMRHELVHAVLHQKVGLRRSFSIPAWVDEGLAVYVSADPRVDLDPATCRFEAADLVESKAELRRLGPVKGPQAYGAAGCALAHLVAQNGPLVIAQILAGVYPSKPRRP</sequence>
<dbReference type="AlphaFoldDB" id="A0A1Y5S1U3"/>
<dbReference type="OrthoDB" id="43895at2"/>
<dbReference type="Proteomes" id="UP000193862">
    <property type="component" value="Unassembled WGS sequence"/>
</dbReference>
<evidence type="ECO:0000313" key="1">
    <source>
        <dbReference type="EMBL" id="SLN29335.1"/>
    </source>
</evidence>
<dbReference type="EMBL" id="FWFS01000003">
    <property type="protein sequence ID" value="SLN29335.1"/>
    <property type="molecule type" value="Genomic_DNA"/>
</dbReference>